<dbReference type="EMBL" id="CP002831">
    <property type="protein sequence ID" value="AFC26117.1"/>
    <property type="molecule type" value="Genomic_DNA"/>
</dbReference>
<sequence length="121" mass="13344">MSTLIIGASSKPDRYAYEAARRLLAIGETVYPLGYRAGKTAGELDILTSIPADLAVDSITLYLRPELQEEYFEQIVALAPKRIIFNPGTENPAFQQRLQAALPQAEIMAACTLVLINLDQY</sequence>
<dbReference type="HOGENOM" id="CLU_112567_1_2_10"/>
<dbReference type="Pfam" id="PF13380">
    <property type="entry name" value="CoA_binding_2"/>
    <property type="match status" value="1"/>
</dbReference>
<dbReference type="InterPro" id="IPR036291">
    <property type="entry name" value="NAD(P)-bd_dom_sf"/>
</dbReference>
<dbReference type="Gene3D" id="3.40.50.720">
    <property type="entry name" value="NAD(P)-binding Rossmann-like Domain"/>
    <property type="match status" value="1"/>
</dbReference>
<dbReference type="AlphaFoldDB" id="H6L181"/>
<dbReference type="OrthoDB" id="708726at2"/>
<feature type="domain" description="CoA-binding" evidence="1">
    <location>
        <begin position="2"/>
        <end position="115"/>
    </location>
</feature>
<keyword evidence="3" id="KW-1185">Reference proteome</keyword>
<proteinExistence type="predicted"/>
<name>H6L181_SAPGL</name>
<dbReference type="InterPro" id="IPR003781">
    <property type="entry name" value="CoA-bd"/>
</dbReference>
<gene>
    <name evidence="2" type="ordered locus">SGRA_3392</name>
</gene>
<dbReference type="SUPFAM" id="SSF51735">
    <property type="entry name" value="NAD(P)-binding Rossmann-fold domains"/>
    <property type="match status" value="1"/>
</dbReference>
<dbReference type="Proteomes" id="UP000007519">
    <property type="component" value="Chromosome"/>
</dbReference>
<dbReference type="KEGG" id="sgn:SGRA_3392"/>
<dbReference type="eggNOG" id="COG1832">
    <property type="taxonomic scope" value="Bacteria"/>
</dbReference>
<accession>H6L181</accession>
<dbReference type="RefSeq" id="WP_015693712.1">
    <property type="nucleotide sequence ID" value="NC_016940.1"/>
</dbReference>
<evidence type="ECO:0000313" key="3">
    <source>
        <dbReference type="Proteomes" id="UP000007519"/>
    </source>
</evidence>
<reference evidence="2 3" key="1">
    <citation type="journal article" date="2012" name="Stand. Genomic Sci.">
        <title>Complete genome sequencing and analysis of Saprospira grandis str. Lewin, a predatory marine bacterium.</title>
        <authorList>
            <person name="Saw J.H."/>
            <person name="Yuryev A."/>
            <person name="Kanbe M."/>
            <person name="Hou S."/>
            <person name="Young A.G."/>
            <person name="Aizawa S."/>
            <person name="Alam M."/>
        </authorList>
    </citation>
    <scope>NUCLEOTIDE SEQUENCE [LARGE SCALE GENOMIC DNA]</scope>
    <source>
        <strain evidence="2 3">Lewin</strain>
    </source>
</reference>
<organism evidence="2 3">
    <name type="scientific">Saprospira grandis (strain Lewin)</name>
    <dbReference type="NCBI Taxonomy" id="984262"/>
    <lineage>
        <taxon>Bacteria</taxon>
        <taxon>Pseudomonadati</taxon>
        <taxon>Bacteroidota</taxon>
        <taxon>Saprospiria</taxon>
        <taxon>Saprospirales</taxon>
        <taxon>Saprospiraceae</taxon>
        <taxon>Saprospira</taxon>
    </lineage>
</organism>
<evidence type="ECO:0000313" key="2">
    <source>
        <dbReference type="EMBL" id="AFC26117.1"/>
    </source>
</evidence>
<dbReference type="STRING" id="984262.SGRA_3392"/>
<protein>
    <recommendedName>
        <fullName evidence="1">CoA-binding domain-containing protein</fullName>
    </recommendedName>
</protein>
<evidence type="ECO:0000259" key="1">
    <source>
        <dbReference type="Pfam" id="PF13380"/>
    </source>
</evidence>